<evidence type="ECO:0000256" key="2">
    <source>
        <dbReference type="ARBA" id="ARBA00022490"/>
    </source>
</evidence>
<accession>A0ABS4KFR6</accession>
<sequence>MVSFSEFLSVISVKKEELNNKDATIEKIYLDEKNMEMFFHILSYSEFTQEEKQLILKGARRLLSEFKVYIKYEVQLNDYKSEEDLIKNEILKYNPSSGAWIETININVNRENKSVQILVNQESIYYSLTNNGLKKHLENKLEEFDTYSVQFLMNEEDSNGKIEDFISSIESEEKNLCKNIEIKRDIPAKESNNNKSSDEIYSYGRKDIGEILDIRDLNLNMQKVTVKVDLFNLEVKNLKSGKDLLILSVTDYTSSITAKIFMSKDKSKDFLDNVSTGDTLIITGNMQYDNFSKSENIMIRYLEESSRYIRQDKSNDKRVELKLHSKMSTMNGVSSFMSLAKRAKYWGHDAIAITDVADVQGFPEAMEAAEKYDLKLLYGLDGNFVDDQLKIVTNYDSNLEYNTFVVFDIETTGLSVRNDKITEIGAVKIRNGHIVERFSQLVNPEMPIPQVVVELTGISNSFVENEPTIDTVIKDFHEFCKGAVLVAHNATFDTGFIRREMKSNNLEYDYPVIDTLSLARAVVKGVKRFNLGTISKRLGVSLVNAHRAVNDAEATAEVFLKMLDIMEKDNIKTFDEMNTLNKEINSSALFAGSISILVKNLVGLKNLYKLVSESHMENYYINAKVPRSLLDKYREGLIIGSGNSSSELYKAVFNMETDETIKNIAKYYDYIEIQPVNNNISYIVKDMVKSKEDLQNINKKLYSIGKELNIPVVATGDVHYLDEKDDITRRIILNGQTGRPPMNAEIPQELYFKTTDEMLREFSYLGEDIAREVVIENTNLIKDMCDDVKPIPDGTYPPVIEGSEKDLKDMCYKKAHEIYGDVLPEVVEKRLEKELDSIITHGYAVLYIIAQKLVKKSNEDGYLVGSRGSVGSSFAATMSDITEVNPLPPHYVCPNCKHSEFIDDPDIGSGVDLKEKDCPNCNTRMRKDGHNIPFEVFLGFYGDKEPDIDLNFAGEYQPRAHKYTEDLFGEGYVFRAGTIGTVAEKTAYGFVKKFYEEEYMPNIEVERLAQECIGVKRTSGQHPGGVMICPRDKEIFDFTPIQYPADDKKSGVITTHFDYNFIHGKILKLDILGHDGPTIIKLLEEFTGVNSMEIPLDDPETISLFSNADILNMNDEIFKCSTGTLGIPEFGTNFVIQMLLETKPQNFSELVRISGLSHGTDVWTNNAQELVRAGRAKLSEVICTREDIMLYLIHAGAENKMAFDTMEKVRKGKGLTDDKKEIMSKLPLPDWYIDSCEKIKYMFPKAHAVAYVMLSFRIAYYKINYPLAFYATHFTIKLADFDAELVLSGPDAIKQQLDILKNSDEKLSARDKGQIAIFEVVLEMLSRGYEFEPVDLYKSEASKFTIDNNKVLIPLRGLSGVGENVANNIVEERKKGEFLSIEDLVKRTKATKTNIQIFKKNNMVDKLPESNQLSLFNL</sequence>
<keyword evidence="8 11" id="KW-0269">Exonuclease</keyword>
<comment type="similarity">
    <text evidence="11">Belongs to the DNA polymerase type-C family. PolC subfamily.</text>
</comment>
<dbReference type="InterPro" id="IPR004013">
    <property type="entry name" value="PHP_dom"/>
</dbReference>
<dbReference type="CDD" id="cd07435">
    <property type="entry name" value="PHP_PolIIIA_POLC"/>
    <property type="match status" value="1"/>
</dbReference>
<dbReference type="SUPFAM" id="SSF53098">
    <property type="entry name" value="Ribonuclease H-like"/>
    <property type="match status" value="1"/>
</dbReference>
<evidence type="ECO:0000256" key="4">
    <source>
        <dbReference type="ARBA" id="ARBA00022695"/>
    </source>
</evidence>
<dbReference type="NCBIfam" id="NF001688">
    <property type="entry name" value="PRK00448.1"/>
    <property type="match status" value="1"/>
</dbReference>
<keyword evidence="6 11" id="KW-0540">Nuclease</keyword>
<dbReference type="Pfam" id="PF14579">
    <property type="entry name" value="HHH_6"/>
    <property type="match status" value="1"/>
</dbReference>
<dbReference type="HAMAP" id="MF_00356">
    <property type="entry name" value="DNApol_PolC"/>
    <property type="match status" value="1"/>
</dbReference>
<feature type="domain" description="Polymerase/histidinol phosphatase N-terminal" evidence="13">
    <location>
        <begin position="319"/>
        <end position="386"/>
    </location>
</feature>
<dbReference type="InterPro" id="IPR036397">
    <property type="entry name" value="RNaseH_sf"/>
</dbReference>
<name>A0ABS4KFR6_9FIRM</name>
<dbReference type="Pfam" id="PF02811">
    <property type="entry name" value="PHP"/>
    <property type="match status" value="1"/>
</dbReference>
<gene>
    <name evidence="11" type="primary">polC</name>
    <name evidence="14" type="ORF">J2Z71_001022</name>
</gene>
<dbReference type="RefSeq" id="WP_210060781.1">
    <property type="nucleotide sequence ID" value="NZ_JAGGLJ010000008.1"/>
</dbReference>
<dbReference type="PANTHER" id="PTHR32294">
    <property type="entry name" value="DNA POLYMERASE III SUBUNIT ALPHA"/>
    <property type="match status" value="1"/>
</dbReference>
<feature type="domain" description="Exonuclease" evidence="12">
    <location>
        <begin position="403"/>
        <end position="568"/>
    </location>
</feature>
<dbReference type="NCBIfam" id="TIGR00573">
    <property type="entry name" value="dnaq"/>
    <property type="match status" value="1"/>
</dbReference>
<dbReference type="CDD" id="cd04484">
    <property type="entry name" value="polC_OBF"/>
    <property type="match status" value="1"/>
</dbReference>
<keyword evidence="5 11" id="KW-0235">DNA replication</keyword>
<dbReference type="InterPro" id="IPR003141">
    <property type="entry name" value="Pol/His_phosphatase_N"/>
</dbReference>
<dbReference type="InterPro" id="IPR012340">
    <property type="entry name" value="NA-bd_OB-fold"/>
</dbReference>
<evidence type="ECO:0000256" key="6">
    <source>
        <dbReference type="ARBA" id="ARBA00022722"/>
    </source>
</evidence>
<dbReference type="InterPro" id="IPR012337">
    <property type="entry name" value="RNaseH-like_sf"/>
</dbReference>
<dbReference type="EMBL" id="JAGGLJ010000008">
    <property type="protein sequence ID" value="MBP2025489.1"/>
    <property type="molecule type" value="Genomic_DNA"/>
</dbReference>
<dbReference type="Proteomes" id="UP001519306">
    <property type="component" value="Unassembled WGS sequence"/>
</dbReference>
<dbReference type="InterPro" id="IPR004805">
    <property type="entry name" value="DnaE2/DnaE/PolC"/>
</dbReference>
<proteinExistence type="inferred from homology"/>
<reference evidence="14 15" key="1">
    <citation type="submission" date="2021-03" db="EMBL/GenBank/DDBJ databases">
        <title>Genomic Encyclopedia of Type Strains, Phase IV (KMG-IV): sequencing the most valuable type-strain genomes for metagenomic binning, comparative biology and taxonomic classification.</title>
        <authorList>
            <person name="Goeker M."/>
        </authorList>
    </citation>
    <scope>NUCLEOTIDE SEQUENCE [LARGE SCALE GENOMIC DNA]</scope>
    <source>
        <strain evidence="14 15">DSM 27563</strain>
    </source>
</reference>
<dbReference type="InterPro" id="IPR011708">
    <property type="entry name" value="DNA_pol3_alpha_NTPase_dom"/>
</dbReference>
<evidence type="ECO:0000256" key="10">
    <source>
        <dbReference type="ARBA" id="ARBA00049244"/>
    </source>
</evidence>
<evidence type="ECO:0000259" key="12">
    <source>
        <dbReference type="SMART" id="SM00479"/>
    </source>
</evidence>
<dbReference type="InterPro" id="IPR006054">
    <property type="entry name" value="DnaQ"/>
</dbReference>
<keyword evidence="3 11" id="KW-0808">Transferase</keyword>
<keyword evidence="9 11" id="KW-0239">DNA-directed DNA polymerase</keyword>
<dbReference type="SMART" id="SM00481">
    <property type="entry name" value="POLIIIAc"/>
    <property type="match status" value="1"/>
</dbReference>
<evidence type="ECO:0000256" key="1">
    <source>
        <dbReference type="ARBA" id="ARBA00003452"/>
    </source>
</evidence>
<dbReference type="Pfam" id="PF07733">
    <property type="entry name" value="DNA_pol3_alpha"/>
    <property type="match status" value="2"/>
</dbReference>
<dbReference type="CDD" id="cd07309">
    <property type="entry name" value="PHP"/>
    <property type="match status" value="1"/>
</dbReference>
<dbReference type="NCBIfam" id="TIGR01405">
    <property type="entry name" value="polC_Gram_pos"/>
    <property type="match status" value="1"/>
</dbReference>
<dbReference type="PANTHER" id="PTHR32294:SF5">
    <property type="entry name" value="DNA POLYMERASE III POLC-TYPE"/>
    <property type="match status" value="1"/>
</dbReference>
<evidence type="ECO:0000256" key="9">
    <source>
        <dbReference type="ARBA" id="ARBA00022932"/>
    </source>
</evidence>
<dbReference type="EC" id="2.7.7.7" evidence="11"/>
<organism evidence="14 15">
    <name type="scientific">Peptoniphilus stercorisuis</name>
    <dbReference type="NCBI Taxonomy" id="1436965"/>
    <lineage>
        <taxon>Bacteria</taxon>
        <taxon>Bacillati</taxon>
        <taxon>Bacillota</taxon>
        <taxon>Tissierellia</taxon>
        <taxon>Tissierellales</taxon>
        <taxon>Peptoniphilaceae</taxon>
        <taxon>Peptoniphilus</taxon>
    </lineage>
</organism>
<dbReference type="CDD" id="cd06127">
    <property type="entry name" value="DEDDh"/>
    <property type="match status" value="1"/>
</dbReference>
<dbReference type="Gene3D" id="3.20.20.140">
    <property type="entry name" value="Metal-dependent hydrolases"/>
    <property type="match status" value="1"/>
</dbReference>
<keyword evidence="15" id="KW-1185">Reference proteome</keyword>
<evidence type="ECO:0000256" key="5">
    <source>
        <dbReference type="ARBA" id="ARBA00022705"/>
    </source>
</evidence>
<evidence type="ECO:0000313" key="15">
    <source>
        <dbReference type="Proteomes" id="UP001519306"/>
    </source>
</evidence>
<dbReference type="Pfam" id="PF00929">
    <property type="entry name" value="RNase_T"/>
    <property type="match status" value="1"/>
</dbReference>
<protein>
    <recommendedName>
        <fullName evidence="11">DNA polymerase III PolC-type</fullName>
        <shortName evidence="11">PolIII</shortName>
        <ecNumber evidence="11">2.7.7.7</ecNumber>
    </recommendedName>
</protein>
<dbReference type="InterPro" id="IPR006308">
    <property type="entry name" value="Pol_III_a_PolC-type_gram_pos"/>
</dbReference>
<dbReference type="Gene3D" id="1.10.150.700">
    <property type="entry name" value="PolC, middle finger domain"/>
    <property type="match status" value="2"/>
</dbReference>
<comment type="function">
    <text evidence="1 11">Required for replicative DNA synthesis. This DNA polymerase also exhibits 3' to 5' exonuclease activity.</text>
</comment>
<dbReference type="InterPro" id="IPR040982">
    <property type="entry name" value="DNA_pol3_finger"/>
</dbReference>
<dbReference type="InterPro" id="IPR029460">
    <property type="entry name" value="DNAPol_HHH"/>
</dbReference>
<dbReference type="Pfam" id="PF17657">
    <property type="entry name" value="DNA_pol3_finger"/>
    <property type="match status" value="1"/>
</dbReference>
<dbReference type="InterPro" id="IPR013520">
    <property type="entry name" value="Ribonucl_H"/>
</dbReference>
<comment type="subcellular location">
    <subcellularLocation>
        <location evidence="11">Cytoplasm</location>
    </subcellularLocation>
</comment>
<dbReference type="InterPro" id="IPR044923">
    <property type="entry name" value="PolC_middle_finger_sf"/>
</dbReference>
<dbReference type="GO" id="GO:0003887">
    <property type="term" value="F:DNA-directed DNA polymerase activity"/>
    <property type="evidence" value="ECO:0007669"/>
    <property type="project" value="UniProtKB-EC"/>
</dbReference>
<dbReference type="Gene3D" id="2.40.50.140">
    <property type="entry name" value="Nucleic acid-binding proteins"/>
    <property type="match status" value="1"/>
</dbReference>
<dbReference type="Gene3D" id="1.10.150.870">
    <property type="match status" value="1"/>
</dbReference>
<evidence type="ECO:0000256" key="8">
    <source>
        <dbReference type="ARBA" id="ARBA00022839"/>
    </source>
</evidence>
<dbReference type="Gene3D" id="3.30.1900.20">
    <property type="match status" value="2"/>
</dbReference>
<evidence type="ECO:0000259" key="13">
    <source>
        <dbReference type="SMART" id="SM00481"/>
    </source>
</evidence>
<keyword evidence="7 11" id="KW-0378">Hydrolase</keyword>
<evidence type="ECO:0000256" key="7">
    <source>
        <dbReference type="ARBA" id="ARBA00022801"/>
    </source>
</evidence>
<evidence type="ECO:0000256" key="3">
    <source>
        <dbReference type="ARBA" id="ARBA00022679"/>
    </source>
</evidence>
<evidence type="ECO:0000256" key="11">
    <source>
        <dbReference type="HAMAP-Rule" id="MF_00356"/>
    </source>
</evidence>
<dbReference type="Gene3D" id="3.30.420.10">
    <property type="entry name" value="Ribonuclease H-like superfamily/Ribonuclease H"/>
    <property type="match status" value="1"/>
</dbReference>
<dbReference type="SMART" id="SM00479">
    <property type="entry name" value="EXOIII"/>
    <property type="match status" value="1"/>
</dbReference>
<evidence type="ECO:0000313" key="14">
    <source>
        <dbReference type="EMBL" id="MBP2025489.1"/>
    </source>
</evidence>
<comment type="caution">
    <text evidence="14">The sequence shown here is derived from an EMBL/GenBank/DDBJ whole genome shotgun (WGS) entry which is preliminary data.</text>
</comment>
<keyword evidence="4 11" id="KW-0548">Nucleotidyltransferase</keyword>
<comment type="catalytic activity">
    <reaction evidence="10 11">
        <text>DNA(n) + a 2'-deoxyribonucleoside 5'-triphosphate = DNA(n+1) + diphosphate</text>
        <dbReference type="Rhea" id="RHEA:22508"/>
        <dbReference type="Rhea" id="RHEA-COMP:17339"/>
        <dbReference type="Rhea" id="RHEA-COMP:17340"/>
        <dbReference type="ChEBI" id="CHEBI:33019"/>
        <dbReference type="ChEBI" id="CHEBI:61560"/>
        <dbReference type="ChEBI" id="CHEBI:173112"/>
        <dbReference type="EC" id="2.7.7.7"/>
    </reaction>
</comment>
<keyword evidence="2 11" id="KW-0963">Cytoplasm</keyword>
<dbReference type="SUPFAM" id="SSF160975">
    <property type="entry name" value="AF1531-like"/>
    <property type="match status" value="1"/>
</dbReference>